<dbReference type="SUPFAM" id="SSF52047">
    <property type="entry name" value="RNI-like"/>
    <property type="match status" value="1"/>
</dbReference>
<dbReference type="EMBL" id="KV442139">
    <property type="protein sequence ID" value="OAQ22847.1"/>
    <property type="molecule type" value="Genomic_DNA"/>
</dbReference>
<dbReference type="Proteomes" id="UP000078512">
    <property type="component" value="Unassembled WGS sequence"/>
</dbReference>
<dbReference type="Gene3D" id="3.80.10.10">
    <property type="entry name" value="Ribonuclease Inhibitor"/>
    <property type="match status" value="1"/>
</dbReference>
<dbReference type="AlphaFoldDB" id="A0A197JCK0"/>
<name>A0A197JCK0_9FUNG</name>
<dbReference type="InterPro" id="IPR032675">
    <property type="entry name" value="LRR_dom_sf"/>
</dbReference>
<reference evidence="1 2" key="1">
    <citation type="submission" date="2016-05" db="EMBL/GenBank/DDBJ databases">
        <title>Genome sequencing reveals origins of a unique bacterial endosymbiosis in the earliest lineages of terrestrial Fungi.</title>
        <authorList>
            <consortium name="DOE Joint Genome Institute"/>
            <person name="Uehling J."/>
            <person name="Gryganskyi A."/>
            <person name="Hameed K."/>
            <person name="Tschaplinski T."/>
            <person name="Misztal P."/>
            <person name="Wu S."/>
            <person name="Desiro A."/>
            <person name="Vande Pol N."/>
            <person name="Du Z.-Y."/>
            <person name="Zienkiewicz A."/>
            <person name="Zienkiewicz K."/>
            <person name="Morin E."/>
            <person name="Tisserant E."/>
            <person name="Splivallo R."/>
            <person name="Hainaut M."/>
            <person name="Henrissat B."/>
            <person name="Ohm R."/>
            <person name="Kuo A."/>
            <person name="Yan J."/>
            <person name="Lipzen A."/>
            <person name="Nolan M."/>
            <person name="Labutti K."/>
            <person name="Barry K."/>
            <person name="Goldstein A."/>
            <person name="Labbe J."/>
            <person name="Schadt C."/>
            <person name="Tuskan G."/>
            <person name="Grigoriev I."/>
            <person name="Martin F."/>
            <person name="Vilgalys R."/>
            <person name="Bonito G."/>
        </authorList>
    </citation>
    <scope>NUCLEOTIDE SEQUENCE [LARGE SCALE GENOMIC DNA]</scope>
    <source>
        <strain evidence="1 2">AG-77</strain>
    </source>
</reference>
<sequence>MQITKDDPSSTSALDLSEIRARIATFLDRKTCVSCMRVSRDWFKDFAPSVWHTIDFDVDDRDDHAFSRFLDKYGSFISEVRNITHISDLRSIQHHKVNALKSIQVRRTGDHHQARLSDLLLRCSGSILALEIRYPVPVPNSWTRQKEQPGNYVRVADIIATSSFSSSTDNRLTTRCGNCLVILKLEFACLTREAFSTLLRGSPSLDKLTLKRVVIVGHKSSVPLYRGSNLRYLSASLNQIYAMDVDDEDAPSLLLHFPLLKEWNISWMDQPCHWPTGPVREDFSTCCPDLKTINFEKEGCELTSNLLINSFQNVETCTLISENLTPATALGLIAHQATLTSVTVKGIKEDSTWTQWFHMIPRLCTKLQILSLVSFKFDTKTLDTFKWGCKGLQVLRVRFQDLDDDWEIEGCLKQLCDWRRFGGGALTPHKNNMNAETRVCQFLFQFKSLRTVWLGTKDCYLPPLYESRA</sequence>
<dbReference type="SUPFAM" id="SSF81383">
    <property type="entry name" value="F-box domain"/>
    <property type="match status" value="1"/>
</dbReference>
<evidence type="ECO:0008006" key="3">
    <source>
        <dbReference type="Google" id="ProtNLM"/>
    </source>
</evidence>
<evidence type="ECO:0000313" key="1">
    <source>
        <dbReference type="EMBL" id="OAQ22847.1"/>
    </source>
</evidence>
<accession>A0A197JCK0</accession>
<keyword evidence="2" id="KW-1185">Reference proteome</keyword>
<organism evidence="1 2">
    <name type="scientific">Linnemannia elongata AG-77</name>
    <dbReference type="NCBI Taxonomy" id="1314771"/>
    <lineage>
        <taxon>Eukaryota</taxon>
        <taxon>Fungi</taxon>
        <taxon>Fungi incertae sedis</taxon>
        <taxon>Mucoromycota</taxon>
        <taxon>Mortierellomycotina</taxon>
        <taxon>Mortierellomycetes</taxon>
        <taxon>Mortierellales</taxon>
        <taxon>Mortierellaceae</taxon>
        <taxon>Linnemannia</taxon>
    </lineage>
</organism>
<protein>
    <recommendedName>
        <fullName evidence="3">F-box domain-containing protein</fullName>
    </recommendedName>
</protein>
<dbReference type="OrthoDB" id="2437965at2759"/>
<dbReference type="InterPro" id="IPR036047">
    <property type="entry name" value="F-box-like_dom_sf"/>
</dbReference>
<gene>
    <name evidence="1" type="ORF">K457DRAFT_888197</name>
</gene>
<proteinExistence type="predicted"/>
<evidence type="ECO:0000313" key="2">
    <source>
        <dbReference type="Proteomes" id="UP000078512"/>
    </source>
</evidence>